<name>A0ABV3LBG7_9RHOB</name>
<evidence type="ECO:0000313" key="3">
    <source>
        <dbReference type="Proteomes" id="UP001553161"/>
    </source>
</evidence>
<keyword evidence="1" id="KW-1133">Transmembrane helix</keyword>
<keyword evidence="1" id="KW-0812">Transmembrane</keyword>
<evidence type="ECO:0000256" key="1">
    <source>
        <dbReference type="SAM" id="Phobius"/>
    </source>
</evidence>
<feature type="transmembrane region" description="Helical" evidence="1">
    <location>
        <begin position="12"/>
        <end position="32"/>
    </location>
</feature>
<gene>
    <name evidence="2" type="ORF">AB0T83_19005</name>
</gene>
<organism evidence="2 3">
    <name type="scientific">Meridianimarinicoccus marinus</name>
    <dbReference type="NCBI Taxonomy" id="3231483"/>
    <lineage>
        <taxon>Bacteria</taxon>
        <taxon>Pseudomonadati</taxon>
        <taxon>Pseudomonadota</taxon>
        <taxon>Alphaproteobacteria</taxon>
        <taxon>Rhodobacterales</taxon>
        <taxon>Paracoccaceae</taxon>
        <taxon>Meridianimarinicoccus</taxon>
    </lineage>
</organism>
<feature type="transmembrane region" description="Helical" evidence="1">
    <location>
        <begin position="70"/>
        <end position="91"/>
    </location>
</feature>
<protein>
    <recommendedName>
        <fullName evidence="4">GGDEF domain-containing protein</fullName>
    </recommendedName>
</protein>
<evidence type="ECO:0008006" key="4">
    <source>
        <dbReference type="Google" id="ProtNLM"/>
    </source>
</evidence>
<dbReference type="EMBL" id="JBFBVU010000045">
    <property type="protein sequence ID" value="MEV8468848.1"/>
    <property type="molecule type" value="Genomic_DNA"/>
</dbReference>
<reference evidence="2 3" key="1">
    <citation type="submission" date="2024-07" db="EMBL/GenBank/DDBJ databases">
        <authorList>
            <person name="Kang M."/>
        </authorList>
    </citation>
    <scope>NUCLEOTIDE SEQUENCE [LARGE SCALE GENOMIC DNA]</scope>
    <source>
        <strain evidence="2 3">DFM31</strain>
    </source>
</reference>
<evidence type="ECO:0000313" key="2">
    <source>
        <dbReference type="EMBL" id="MEV8468848.1"/>
    </source>
</evidence>
<feature type="transmembrane region" description="Helical" evidence="1">
    <location>
        <begin position="103"/>
        <end position="122"/>
    </location>
</feature>
<keyword evidence="3" id="KW-1185">Reference proteome</keyword>
<dbReference type="Proteomes" id="UP001553161">
    <property type="component" value="Unassembled WGS sequence"/>
</dbReference>
<keyword evidence="1" id="KW-0472">Membrane</keyword>
<proteinExistence type="predicted"/>
<sequence>MANIEPNITAALIFALFACVASLAAIALTGVFPLSTRPDLKKPLGFALIVANCVLLSAVLYLTVGFGLTQLRWTSVVIIAGFVLLFTPGLFNVWPSRWRDGTLGLTVVAAGLGGSTWALAGIA</sequence>
<dbReference type="RefSeq" id="WP_366194804.1">
    <property type="nucleotide sequence ID" value="NZ_JBFBVU010000045.1"/>
</dbReference>
<feature type="transmembrane region" description="Helical" evidence="1">
    <location>
        <begin position="44"/>
        <end position="64"/>
    </location>
</feature>
<comment type="caution">
    <text evidence="2">The sequence shown here is derived from an EMBL/GenBank/DDBJ whole genome shotgun (WGS) entry which is preliminary data.</text>
</comment>
<accession>A0ABV3LBG7</accession>